<comment type="catalytic activity">
    <reaction evidence="12">
        <text>ADP-D-ribose + H2O = D-ribose 5-phosphate + AMP + 2 H(+)</text>
        <dbReference type="Rhea" id="RHEA:10412"/>
        <dbReference type="ChEBI" id="CHEBI:15377"/>
        <dbReference type="ChEBI" id="CHEBI:15378"/>
        <dbReference type="ChEBI" id="CHEBI:57967"/>
        <dbReference type="ChEBI" id="CHEBI:78346"/>
        <dbReference type="ChEBI" id="CHEBI:456215"/>
        <dbReference type="EC" id="3.6.1.13"/>
    </reaction>
</comment>
<keyword evidence="7 13" id="KW-0460">Magnesium</keyword>
<feature type="binding site" evidence="13">
    <location>
        <position position="106"/>
    </location>
    <ligand>
        <name>Mg(2+)</name>
        <dbReference type="ChEBI" id="CHEBI:18420"/>
        <label>1</label>
    </ligand>
</feature>
<dbReference type="GO" id="GO:0047631">
    <property type="term" value="F:ADP-ribose diphosphatase activity"/>
    <property type="evidence" value="ECO:0007669"/>
    <property type="project" value="UniProtKB-EC"/>
</dbReference>
<dbReference type="GO" id="GO:0005829">
    <property type="term" value="C:cytosol"/>
    <property type="evidence" value="ECO:0007669"/>
    <property type="project" value="TreeGrafter"/>
</dbReference>
<dbReference type="SUPFAM" id="SSF55811">
    <property type="entry name" value="Nudix"/>
    <property type="match status" value="1"/>
</dbReference>
<evidence type="ECO:0000313" key="16">
    <source>
        <dbReference type="EMBL" id="SMF04857.1"/>
    </source>
</evidence>
<dbReference type="RefSeq" id="WP_159460127.1">
    <property type="nucleotide sequence ID" value="NZ_FWZX01000003.1"/>
</dbReference>
<evidence type="ECO:0000256" key="8">
    <source>
        <dbReference type="ARBA" id="ARBA00025164"/>
    </source>
</evidence>
<dbReference type="EC" id="3.6.1.13" evidence="3"/>
<dbReference type="InterPro" id="IPR015797">
    <property type="entry name" value="NUDIX_hydrolase-like_dom_sf"/>
</dbReference>
<dbReference type="PROSITE" id="PS00893">
    <property type="entry name" value="NUDIX_BOX"/>
    <property type="match status" value="1"/>
</dbReference>
<evidence type="ECO:0000256" key="7">
    <source>
        <dbReference type="ARBA" id="ARBA00022842"/>
    </source>
</evidence>
<evidence type="ECO:0000256" key="11">
    <source>
        <dbReference type="ARBA" id="ARBA00033056"/>
    </source>
</evidence>
<feature type="binding site" evidence="13">
    <location>
        <position position="110"/>
    </location>
    <ligand>
        <name>Mg(2+)</name>
        <dbReference type="ChEBI" id="CHEBI:18420"/>
        <label>1</label>
    </ligand>
</feature>
<evidence type="ECO:0000256" key="9">
    <source>
        <dbReference type="ARBA" id="ARBA00030162"/>
    </source>
</evidence>
<evidence type="ECO:0000256" key="10">
    <source>
        <dbReference type="ARBA" id="ARBA00030308"/>
    </source>
</evidence>
<dbReference type="InterPro" id="IPR000086">
    <property type="entry name" value="NUDIX_hydrolase_dom"/>
</dbReference>
<evidence type="ECO:0000256" key="14">
    <source>
        <dbReference type="PIRSR" id="PIRSR604385-3"/>
    </source>
</evidence>
<comment type="similarity">
    <text evidence="2">Belongs to the Nudix hydrolase family. NudF subfamily.</text>
</comment>
<feature type="short sequence motif" description="Nudix box" evidence="14">
    <location>
        <begin position="91"/>
        <end position="113"/>
    </location>
</feature>
<evidence type="ECO:0000256" key="3">
    <source>
        <dbReference type="ARBA" id="ARBA00012453"/>
    </source>
</evidence>
<evidence type="ECO:0000313" key="17">
    <source>
        <dbReference type="Proteomes" id="UP000192917"/>
    </source>
</evidence>
<organism evidence="16 17">
    <name type="scientific">Tistlia consotensis USBA 355</name>
    <dbReference type="NCBI Taxonomy" id="560819"/>
    <lineage>
        <taxon>Bacteria</taxon>
        <taxon>Pseudomonadati</taxon>
        <taxon>Pseudomonadota</taxon>
        <taxon>Alphaproteobacteria</taxon>
        <taxon>Rhodospirillales</taxon>
        <taxon>Rhodovibrionaceae</taxon>
        <taxon>Tistlia</taxon>
    </lineage>
</organism>
<evidence type="ECO:0000256" key="1">
    <source>
        <dbReference type="ARBA" id="ARBA00001946"/>
    </source>
</evidence>
<comment type="function">
    <text evidence="8">Acts on ADP-mannose and ADP-glucose as well as ADP-ribose. Prevents glycogen biosynthesis. The reaction catalyzed by this enzyme is a limiting step of the gluconeogenic process.</text>
</comment>
<accession>A0A1Y6BHS7</accession>
<feature type="binding site" evidence="13">
    <location>
        <position position="90"/>
    </location>
    <ligand>
        <name>Mg(2+)</name>
        <dbReference type="ChEBI" id="CHEBI:18420"/>
        <label>1</label>
    </ligand>
</feature>
<evidence type="ECO:0000256" key="13">
    <source>
        <dbReference type="PIRSR" id="PIRSR604385-2"/>
    </source>
</evidence>
<reference evidence="16 17" key="1">
    <citation type="submission" date="2017-04" db="EMBL/GenBank/DDBJ databases">
        <authorList>
            <person name="Afonso C.L."/>
            <person name="Miller P.J."/>
            <person name="Scott M.A."/>
            <person name="Spackman E."/>
            <person name="Goraichik I."/>
            <person name="Dimitrov K.M."/>
            <person name="Suarez D.L."/>
            <person name="Swayne D.E."/>
        </authorList>
    </citation>
    <scope>NUCLEOTIDE SEQUENCE [LARGE SCALE GENOMIC DNA]</scope>
    <source>
        <strain evidence="16 17">USBA 355</strain>
    </source>
</reference>
<feature type="domain" description="Nudix hydrolase" evidence="15">
    <location>
        <begin position="49"/>
        <end position="192"/>
    </location>
</feature>
<evidence type="ECO:0000256" key="6">
    <source>
        <dbReference type="ARBA" id="ARBA00022801"/>
    </source>
</evidence>
<dbReference type="PANTHER" id="PTHR11839">
    <property type="entry name" value="UDP/ADP-SUGAR PYROPHOSPHATASE"/>
    <property type="match status" value="1"/>
</dbReference>
<dbReference type="STRING" id="560819.SAMN05428998_103232"/>
<keyword evidence="17" id="KW-1185">Reference proteome</keyword>
<dbReference type="PANTHER" id="PTHR11839:SF5">
    <property type="entry name" value="ADP-RIBOSE PYROPHOSPHATASE"/>
    <property type="match status" value="1"/>
</dbReference>
<dbReference type="PROSITE" id="PS51462">
    <property type="entry name" value="NUDIX"/>
    <property type="match status" value="1"/>
</dbReference>
<dbReference type="GO" id="GO:0019693">
    <property type="term" value="P:ribose phosphate metabolic process"/>
    <property type="evidence" value="ECO:0007669"/>
    <property type="project" value="TreeGrafter"/>
</dbReference>
<dbReference type="EMBL" id="FWZX01000003">
    <property type="protein sequence ID" value="SMF04857.1"/>
    <property type="molecule type" value="Genomic_DNA"/>
</dbReference>
<feature type="binding site" evidence="13">
    <location>
        <position position="158"/>
    </location>
    <ligand>
        <name>Mg(2+)</name>
        <dbReference type="ChEBI" id="CHEBI:18420"/>
        <label>1</label>
    </ligand>
</feature>
<dbReference type="GO" id="GO:0046872">
    <property type="term" value="F:metal ion binding"/>
    <property type="evidence" value="ECO:0007669"/>
    <property type="project" value="UniProtKB-KW"/>
</dbReference>
<evidence type="ECO:0000256" key="4">
    <source>
        <dbReference type="ARBA" id="ARBA00013297"/>
    </source>
</evidence>
<protein>
    <recommendedName>
        <fullName evidence="4">ADP-ribose pyrophosphatase</fullName>
        <ecNumber evidence="3">3.6.1.13</ecNumber>
    </recommendedName>
    <alternativeName>
        <fullName evidence="9">ADP-ribose diphosphatase</fullName>
    </alternativeName>
    <alternativeName>
        <fullName evidence="11">ADP-ribose phosphohydrolase</fullName>
    </alternativeName>
    <alternativeName>
        <fullName evidence="10">Adenosine diphosphoribose pyrophosphatase</fullName>
    </alternativeName>
</protein>
<gene>
    <name evidence="16" type="ORF">SAMN05428998_103232</name>
</gene>
<dbReference type="GO" id="GO:0006753">
    <property type="term" value="P:nucleoside phosphate metabolic process"/>
    <property type="evidence" value="ECO:0007669"/>
    <property type="project" value="TreeGrafter"/>
</dbReference>
<keyword evidence="6" id="KW-0378">Hydrolase</keyword>
<dbReference type="Gene3D" id="3.90.79.10">
    <property type="entry name" value="Nucleoside Triphosphate Pyrophosphohydrolase"/>
    <property type="match status" value="1"/>
</dbReference>
<proteinExistence type="inferred from homology"/>
<name>A0A1Y6BHS7_9PROT</name>
<comment type="cofactor">
    <cofactor evidence="1 13">
        <name>Mg(2+)</name>
        <dbReference type="ChEBI" id="CHEBI:18420"/>
    </cofactor>
</comment>
<keyword evidence="5 13" id="KW-0479">Metal-binding</keyword>
<dbReference type="GO" id="GO:0019144">
    <property type="term" value="F:ADP-sugar diphosphatase activity"/>
    <property type="evidence" value="ECO:0007669"/>
    <property type="project" value="TreeGrafter"/>
</dbReference>
<dbReference type="InterPro" id="IPR004385">
    <property type="entry name" value="NDP_pyrophosphatase"/>
</dbReference>
<dbReference type="NCBIfam" id="TIGR00052">
    <property type="entry name" value="nudix-type nucleoside diphosphatase, YffH/AdpP family"/>
    <property type="match status" value="1"/>
</dbReference>
<dbReference type="AlphaFoldDB" id="A0A1Y6BHS7"/>
<dbReference type="InterPro" id="IPR020084">
    <property type="entry name" value="NUDIX_hydrolase_CS"/>
</dbReference>
<dbReference type="Proteomes" id="UP000192917">
    <property type="component" value="Unassembled WGS sequence"/>
</dbReference>
<dbReference type="CDD" id="cd24155">
    <property type="entry name" value="NUDIX_ADPRase"/>
    <property type="match status" value="1"/>
</dbReference>
<evidence type="ECO:0000256" key="12">
    <source>
        <dbReference type="ARBA" id="ARBA00049546"/>
    </source>
</evidence>
<dbReference type="Pfam" id="PF00293">
    <property type="entry name" value="NUDIX"/>
    <property type="match status" value="1"/>
</dbReference>
<evidence type="ECO:0000256" key="2">
    <source>
        <dbReference type="ARBA" id="ARBA00007482"/>
    </source>
</evidence>
<sequence>MDRSFDETAVEIFERTTLHDDWMRVDRFRLRHRRFAGGWTGALDREIMVRGEIAVVLPYDPVRDEIVLVEQFRLPTFVGGGDAWQVEPVAGMVDPGEDSPAAARRELAEEAGLSCSALVKACRYFPSPGGNTQVMDFFVARVDASRAGGLFGMEHEDEDIQVRVLPVETALALLDAGRFQGGPMLIALLWLARHRERLRAEWLDPEGTGG</sequence>
<evidence type="ECO:0000259" key="15">
    <source>
        <dbReference type="PROSITE" id="PS51462"/>
    </source>
</evidence>
<evidence type="ECO:0000256" key="5">
    <source>
        <dbReference type="ARBA" id="ARBA00022723"/>
    </source>
</evidence>